<keyword evidence="2" id="KW-0808">Transferase</keyword>
<dbReference type="PANTHER" id="PTHR43464">
    <property type="entry name" value="METHYLTRANSFERASE"/>
    <property type="match status" value="1"/>
</dbReference>
<dbReference type="Pfam" id="PF13649">
    <property type="entry name" value="Methyltransf_25"/>
    <property type="match status" value="1"/>
</dbReference>
<dbReference type="GO" id="GO:0032259">
    <property type="term" value="P:methylation"/>
    <property type="evidence" value="ECO:0007669"/>
    <property type="project" value="UniProtKB-KW"/>
</dbReference>
<dbReference type="Gene3D" id="3.40.50.150">
    <property type="entry name" value="Vaccinia Virus protein VP39"/>
    <property type="match status" value="1"/>
</dbReference>
<dbReference type="RefSeq" id="WP_209676447.1">
    <property type="nucleotide sequence ID" value="NZ_JAGIOI010000001.1"/>
</dbReference>
<dbReference type="PANTHER" id="PTHR43464:SF19">
    <property type="entry name" value="UBIQUINONE BIOSYNTHESIS O-METHYLTRANSFERASE, MITOCHONDRIAL"/>
    <property type="match status" value="1"/>
</dbReference>
<dbReference type="CDD" id="cd02440">
    <property type="entry name" value="AdoMet_MTases"/>
    <property type="match status" value="1"/>
</dbReference>
<dbReference type="GO" id="GO:0008168">
    <property type="term" value="F:methyltransferase activity"/>
    <property type="evidence" value="ECO:0007669"/>
    <property type="project" value="UniProtKB-KW"/>
</dbReference>
<accession>A0ABS4YRG2</accession>
<feature type="domain" description="Methyltransferase" evidence="4">
    <location>
        <begin position="83"/>
        <end position="170"/>
    </location>
</feature>
<evidence type="ECO:0000313" key="6">
    <source>
        <dbReference type="Proteomes" id="UP000711614"/>
    </source>
</evidence>
<sequence>MPDPARRNFRHRLPDPAFLRAALLKERAADAVEEMDKPDADSAMLERTYAQFPLVNRVVSRWLSEYRHRIRPLLSPTRATTLLDIGCGGGDIPAALARWAARDGLELRITAIDPDPRAISFAGTRHSGSGVAFRQAHSSALTAAGEMFDVVISNHMLHHLTPEELAGLMADSALLARRLALHSDIARSPLAYALFAAGTAPFFPGSFIRRDGLTSIRRSYTAAELRAVLPPGWRVEAARPWRTLALFTPEAGHA</sequence>
<proteinExistence type="predicted"/>
<protein>
    <submittedName>
        <fullName evidence="5">2-polyprenyl-3-methyl-5-hydroxy-6-metoxy-1, 4-benzoquinol methylase</fullName>
    </submittedName>
</protein>
<keyword evidence="6" id="KW-1185">Reference proteome</keyword>
<comment type="caution">
    <text evidence="5">The sequence shown here is derived from an EMBL/GenBank/DDBJ whole genome shotgun (WGS) entry which is preliminary data.</text>
</comment>
<evidence type="ECO:0000313" key="5">
    <source>
        <dbReference type="EMBL" id="MBP2411371.1"/>
    </source>
</evidence>
<name>A0ABS4YRG2_9MICC</name>
<dbReference type="Proteomes" id="UP000711614">
    <property type="component" value="Unassembled WGS sequence"/>
</dbReference>
<organism evidence="5 6">
    <name type="scientific">Arthrobacter stackebrandtii</name>
    <dbReference type="NCBI Taxonomy" id="272161"/>
    <lineage>
        <taxon>Bacteria</taxon>
        <taxon>Bacillati</taxon>
        <taxon>Actinomycetota</taxon>
        <taxon>Actinomycetes</taxon>
        <taxon>Micrococcales</taxon>
        <taxon>Micrococcaceae</taxon>
        <taxon>Arthrobacter</taxon>
    </lineage>
</organism>
<gene>
    <name evidence="5" type="ORF">JOF48_000170</name>
</gene>
<dbReference type="NCBIfam" id="NF004851">
    <property type="entry name" value="PRK06202.1"/>
    <property type="match status" value="1"/>
</dbReference>
<dbReference type="EMBL" id="JAGIOI010000001">
    <property type="protein sequence ID" value="MBP2411371.1"/>
    <property type="molecule type" value="Genomic_DNA"/>
</dbReference>
<reference evidence="5 6" key="1">
    <citation type="submission" date="2021-03" db="EMBL/GenBank/DDBJ databases">
        <title>Sequencing the genomes of 1000 actinobacteria strains.</title>
        <authorList>
            <person name="Klenk H.-P."/>
        </authorList>
    </citation>
    <scope>NUCLEOTIDE SEQUENCE [LARGE SCALE GENOMIC DNA]</scope>
    <source>
        <strain evidence="5 6">DSM 16005</strain>
    </source>
</reference>
<keyword evidence="3" id="KW-0949">S-adenosyl-L-methionine</keyword>
<evidence type="ECO:0000259" key="4">
    <source>
        <dbReference type="Pfam" id="PF13649"/>
    </source>
</evidence>
<keyword evidence="1 5" id="KW-0489">Methyltransferase</keyword>
<dbReference type="InterPro" id="IPR029063">
    <property type="entry name" value="SAM-dependent_MTases_sf"/>
</dbReference>
<evidence type="ECO:0000256" key="3">
    <source>
        <dbReference type="ARBA" id="ARBA00022691"/>
    </source>
</evidence>
<evidence type="ECO:0000256" key="1">
    <source>
        <dbReference type="ARBA" id="ARBA00022603"/>
    </source>
</evidence>
<dbReference type="SUPFAM" id="SSF53335">
    <property type="entry name" value="S-adenosyl-L-methionine-dependent methyltransferases"/>
    <property type="match status" value="1"/>
</dbReference>
<dbReference type="InterPro" id="IPR041698">
    <property type="entry name" value="Methyltransf_25"/>
</dbReference>
<evidence type="ECO:0000256" key="2">
    <source>
        <dbReference type="ARBA" id="ARBA00022679"/>
    </source>
</evidence>